<keyword evidence="2" id="KW-0378">Hydrolase</keyword>
<dbReference type="PANTHER" id="PTHR43433">
    <property type="entry name" value="HYDROLASE, ALPHA/BETA FOLD FAMILY PROTEIN"/>
    <property type="match status" value="1"/>
</dbReference>
<sequence length="268" mass="29316">MGPVHRVAVGPVKLGYRQFGHGPDLLMITGDTAPMSLWMTYLLEPLSRSFRVTIFDNRGVGYSTDDRSQRLSVPLMARDTVRLIRALGLRHATVVGWSMGGEIGLTMAERYPRAFARLVTTGGDAGSRHTIPPPPGLIGALSDPNNTEAALALLFPPSAEGQAAQQRFIAGYLAVPQEPVSNITLKRQARAENAFLRYPRVWNALDRISMPVLVTNGELDQGVPMRNAQNLARRIPRARLSIYAGAAHGMMFQDAERFAAQVARFAGR</sequence>
<dbReference type="AlphaFoldDB" id="A0A9E6XYC5"/>
<dbReference type="RefSeq" id="WP_259310824.1">
    <property type="nucleotide sequence ID" value="NZ_CP087164.1"/>
</dbReference>
<dbReference type="EC" id="3.5.1.-" evidence="2"/>
<proteinExistence type="predicted"/>
<dbReference type="InterPro" id="IPR000073">
    <property type="entry name" value="AB_hydrolase_1"/>
</dbReference>
<organism evidence="2 3">
    <name type="scientific">Capillimicrobium parvum</name>
    <dbReference type="NCBI Taxonomy" id="2884022"/>
    <lineage>
        <taxon>Bacteria</taxon>
        <taxon>Bacillati</taxon>
        <taxon>Actinomycetota</taxon>
        <taxon>Thermoleophilia</taxon>
        <taxon>Solirubrobacterales</taxon>
        <taxon>Capillimicrobiaceae</taxon>
        <taxon>Capillimicrobium</taxon>
    </lineage>
</organism>
<evidence type="ECO:0000313" key="2">
    <source>
        <dbReference type="EMBL" id="UGS36759.1"/>
    </source>
</evidence>
<feature type="domain" description="AB hydrolase-1" evidence="1">
    <location>
        <begin position="28"/>
        <end position="131"/>
    </location>
</feature>
<accession>A0A9E6XYC5</accession>
<name>A0A9E6XYC5_9ACTN</name>
<dbReference type="PANTHER" id="PTHR43433:SF5">
    <property type="entry name" value="AB HYDROLASE-1 DOMAIN-CONTAINING PROTEIN"/>
    <property type="match status" value="1"/>
</dbReference>
<protein>
    <submittedName>
        <fullName evidence="2">Aminoacrylate hydrolase RutD</fullName>
        <ecNumber evidence="2">3.5.1.-</ecNumber>
    </submittedName>
</protein>
<dbReference type="Proteomes" id="UP001162834">
    <property type="component" value="Chromosome"/>
</dbReference>
<keyword evidence="3" id="KW-1185">Reference proteome</keyword>
<evidence type="ECO:0000259" key="1">
    <source>
        <dbReference type="Pfam" id="PF00561"/>
    </source>
</evidence>
<dbReference type="EMBL" id="CP087164">
    <property type="protein sequence ID" value="UGS36759.1"/>
    <property type="molecule type" value="Genomic_DNA"/>
</dbReference>
<gene>
    <name evidence="2" type="primary">rutD_5</name>
    <name evidence="2" type="ORF">DSM104329_03168</name>
</gene>
<dbReference type="GO" id="GO:0016787">
    <property type="term" value="F:hydrolase activity"/>
    <property type="evidence" value="ECO:0007669"/>
    <property type="project" value="UniProtKB-KW"/>
</dbReference>
<dbReference type="SUPFAM" id="SSF53474">
    <property type="entry name" value="alpha/beta-Hydrolases"/>
    <property type="match status" value="1"/>
</dbReference>
<dbReference type="InterPro" id="IPR050471">
    <property type="entry name" value="AB_hydrolase"/>
</dbReference>
<dbReference type="KEGG" id="sbae:DSM104329_03168"/>
<dbReference type="PRINTS" id="PR00111">
    <property type="entry name" value="ABHYDROLASE"/>
</dbReference>
<reference evidence="2" key="1">
    <citation type="journal article" date="2022" name="Int. J. Syst. Evol. Microbiol.">
        <title>Pseudomonas aegrilactucae sp. nov. and Pseudomonas morbosilactucae sp. nov., pathogens causing bacterial rot of lettuce in Japan.</title>
        <authorList>
            <person name="Sawada H."/>
            <person name="Fujikawa T."/>
            <person name="Satou M."/>
        </authorList>
    </citation>
    <scope>NUCLEOTIDE SEQUENCE</scope>
    <source>
        <strain evidence="2">0166_1</strain>
    </source>
</reference>
<dbReference type="Gene3D" id="3.40.50.1820">
    <property type="entry name" value="alpha/beta hydrolase"/>
    <property type="match status" value="1"/>
</dbReference>
<dbReference type="InterPro" id="IPR029058">
    <property type="entry name" value="AB_hydrolase_fold"/>
</dbReference>
<dbReference type="Pfam" id="PF00561">
    <property type="entry name" value="Abhydrolase_1"/>
    <property type="match status" value="1"/>
</dbReference>
<evidence type="ECO:0000313" key="3">
    <source>
        <dbReference type="Proteomes" id="UP001162834"/>
    </source>
</evidence>